<evidence type="ECO:0000259" key="1">
    <source>
        <dbReference type="Pfam" id="PF12657"/>
    </source>
</evidence>
<protein>
    <submittedName>
        <fullName evidence="3">General transcription factor 3C polypeptide 4</fullName>
    </submittedName>
</protein>
<dbReference type="Pfam" id="PF12660">
    <property type="entry name" value="zf-TFIIIC"/>
    <property type="match status" value="1"/>
</dbReference>
<dbReference type="EMBL" id="JARQWQ010000006">
    <property type="protein sequence ID" value="KAK2571205.1"/>
    <property type="molecule type" value="Genomic_DNA"/>
</dbReference>
<name>A0AAD9VER5_ACRCE</name>
<feature type="domain" description="Transcription factor IIIC 90kDa subunit N-terminal" evidence="1">
    <location>
        <begin position="31"/>
        <end position="415"/>
    </location>
</feature>
<comment type="caution">
    <text evidence="3">The sequence shown here is derived from an EMBL/GenBank/DDBJ whole genome shotgun (WGS) entry which is preliminary data.</text>
</comment>
<reference evidence="3" key="1">
    <citation type="journal article" date="2023" name="G3 (Bethesda)">
        <title>Whole genome assembly and annotation of the endangered Caribbean coral Acropora cervicornis.</title>
        <authorList>
            <person name="Selwyn J.D."/>
            <person name="Vollmer S.V."/>
        </authorList>
    </citation>
    <scope>NUCLEOTIDE SEQUENCE</scope>
    <source>
        <strain evidence="3">K2</strain>
    </source>
</reference>
<dbReference type="SUPFAM" id="SSF50978">
    <property type="entry name" value="WD40 repeat-like"/>
    <property type="match status" value="1"/>
</dbReference>
<dbReference type="GO" id="GO:0004402">
    <property type="term" value="F:histone acetyltransferase activity"/>
    <property type="evidence" value="ECO:0007669"/>
    <property type="project" value="InterPro"/>
</dbReference>
<dbReference type="GO" id="GO:0006384">
    <property type="term" value="P:transcription initiation at RNA polymerase III promoter"/>
    <property type="evidence" value="ECO:0007669"/>
    <property type="project" value="InterPro"/>
</dbReference>
<dbReference type="Pfam" id="PF12657">
    <property type="entry name" value="TFIIIC_delta"/>
    <property type="match status" value="1"/>
</dbReference>
<dbReference type="InterPro" id="IPR001680">
    <property type="entry name" value="WD40_rpt"/>
</dbReference>
<dbReference type="PANTHER" id="PTHR15496">
    <property type="entry name" value="GENERAL TRANSCRIPTION FACTOR 3C POLYPEPTIDE 4 FAMILY"/>
    <property type="match status" value="1"/>
</dbReference>
<dbReference type="GO" id="GO:0000127">
    <property type="term" value="C:transcription factor TFIIIC complex"/>
    <property type="evidence" value="ECO:0007669"/>
    <property type="project" value="InterPro"/>
</dbReference>
<dbReference type="InterPro" id="IPR024761">
    <property type="entry name" value="TFIIIC_delta_N"/>
</dbReference>
<dbReference type="InterPro" id="IPR024764">
    <property type="entry name" value="TFIIIC_Znf"/>
</dbReference>
<gene>
    <name evidence="3" type="ORF">P5673_003771</name>
</gene>
<organism evidence="3 4">
    <name type="scientific">Acropora cervicornis</name>
    <name type="common">Staghorn coral</name>
    <dbReference type="NCBI Taxonomy" id="6130"/>
    <lineage>
        <taxon>Eukaryota</taxon>
        <taxon>Metazoa</taxon>
        <taxon>Cnidaria</taxon>
        <taxon>Anthozoa</taxon>
        <taxon>Hexacorallia</taxon>
        <taxon>Scleractinia</taxon>
        <taxon>Astrocoeniina</taxon>
        <taxon>Acroporidae</taxon>
        <taxon>Acropora</taxon>
    </lineage>
</organism>
<feature type="domain" description="Transcription factor IIIC putative zinc-finger" evidence="2">
    <location>
        <begin position="698"/>
        <end position="778"/>
    </location>
</feature>
<dbReference type="PANTHER" id="PTHR15496:SF2">
    <property type="entry name" value="GENERAL TRANSCRIPTION FACTOR 3C POLYPEPTIDE 4"/>
    <property type="match status" value="1"/>
</dbReference>
<dbReference type="AlphaFoldDB" id="A0AAD9VER5"/>
<proteinExistence type="predicted"/>
<evidence type="ECO:0000313" key="4">
    <source>
        <dbReference type="Proteomes" id="UP001249851"/>
    </source>
</evidence>
<dbReference type="SMART" id="SM00320">
    <property type="entry name" value="WD40"/>
    <property type="match status" value="4"/>
</dbReference>
<sequence length="781" mass="87543">MADAETKNSKFKVIETVKISYTPSHPNAISWSPDGRLSVISDRCVYVLTPISSPSHPSLNLERTSIPASKKPFQVDVGIDRRQISAEKSPGWQLDPRVNSYIVQTPVFQKVAWSPLNCDESSRCVIAILFSDFQLRIYLCPSASAGVKWREACDLSYLLSSYLKSHDFEISEDIMQGDINASKQPGCIGQKLQRSKYSRFVQRVQMLTFTSLHWFSEVYHAAIDSSITKVVNGSFKNKQFALLTTGTQSGHVIFWKVTTPVQISNPNSVQLQGLLNVNQSWSTSLAWQQVNENQGILAVGCLDGFIKAFSIKLFPSLSGVAEYVLWGDKDEMQVHNLQWMPLKQEKDNYCLVACKGSSVILFSLTSRNGFIVTKPTQKIVTQVHRMPITGLHCLQDGTIFTCSLDGSVQMLTDDANVSKSVDYDDRKGFSCHGIGVSANGVFVTLFLSRTDYTRKFLEWHEAKVLFVNTACGLPSVTQLLSKDCLQMEKKWDVCKAIQYFIHRSKAAKEEFHQLVFMEDLERLSHPRLILRQHVLTLIVLTSKNDTQEVNKILGIDISDQLECTINYLYKHLATAFLRNWMNAREQAPGSNSDSVAVLVTCDWLVTKFSDSASLDLANEVYQVFNDGDGLKLLSSLKEKVDVHMSSSDEAQMKIQESSRELTQNGKEQITEQLVDSNPTLQQDVVVLKNACDNIPALPMREKCKICKSGIPLESATHGTCLNGHKWPRCCVSFVVCTDLKHKCCQDCSCCVSNPHSGSSTWLRNLLEATLKCPFCFGFFRA</sequence>
<dbReference type="InterPro" id="IPR036322">
    <property type="entry name" value="WD40_repeat_dom_sf"/>
</dbReference>
<keyword evidence="4" id="KW-1185">Reference proteome</keyword>
<evidence type="ECO:0000259" key="2">
    <source>
        <dbReference type="Pfam" id="PF12660"/>
    </source>
</evidence>
<dbReference type="Gene3D" id="2.130.10.10">
    <property type="entry name" value="YVTN repeat-like/Quinoprotein amine dehydrogenase"/>
    <property type="match status" value="1"/>
</dbReference>
<dbReference type="InterPro" id="IPR044230">
    <property type="entry name" value="GTF3C4"/>
</dbReference>
<reference evidence="3" key="2">
    <citation type="journal article" date="2023" name="Science">
        <title>Genomic signatures of disease resistance in endangered staghorn corals.</title>
        <authorList>
            <person name="Vollmer S.V."/>
            <person name="Selwyn J.D."/>
            <person name="Despard B.A."/>
            <person name="Roesel C.L."/>
        </authorList>
    </citation>
    <scope>NUCLEOTIDE SEQUENCE</scope>
    <source>
        <strain evidence="3">K2</strain>
    </source>
</reference>
<accession>A0AAD9VER5</accession>
<dbReference type="Proteomes" id="UP001249851">
    <property type="component" value="Unassembled WGS sequence"/>
</dbReference>
<dbReference type="InterPro" id="IPR015943">
    <property type="entry name" value="WD40/YVTN_repeat-like_dom_sf"/>
</dbReference>
<evidence type="ECO:0000313" key="3">
    <source>
        <dbReference type="EMBL" id="KAK2571205.1"/>
    </source>
</evidence>